<name>A0AAV8XEU6_9CUCU</name>
<dbReference type="AlphaFoldDB" id="A0AAV8XEU6"/>
<dbReference type="GO" id="GO:0007411">
    <property type="term" value="P:axon guidance"/>
    <property type="evidence" value="ECO:0007669"/>
    <property type="project" value="TreeGrafter"/>
</dbReference>
<dbReference type="GO" id="GO:0005886">
    <property type="term" value="C:plasma membrane"/>
    <property type="evidence" value="ECO:0007669"/>
    <property type="project" value="TreeGrafter"/>
</dbReference>
<dbReference type="GO" id="GO:0005634">
    <property type="term" value="C:nucleus"/>
    <property type="evidence" value="ECO:0007669"/>
    <property type="project" value="TreeGrafter"/>
</dbReference>
<evidence type="ECO:0000313" key="1">
    <source>
        <dbReference type="EMBL" id="KAJ8937060.1"/>
    </source>
</evidence>
<dbReference type="GO" id="GO:0008582">
    <property type="term" value="P:regulation of synaptic assembly at neuromuscular junction"/>
    <property type="evidence" value="ECO:0007669"/>
    <property type="project" value="TreeGrafter"/>
</dbReference>
<dbReference type="PANTHER" id="PTHR45943">
    <property type="entry name" value="E3 UBIQUITIN-PROTEIN LIGASE MYCBP2"/>
    <property type="match status" value="1"/>
</dbReference>
<dbReference type="PANTHER" id="PTHR45943:SF1">
    <property type="entry name" value="E3 UBIQUITIN-PROTEIN LIGASE MYCBP2"/>
    <property type="match status" value="1"/>
</dbReference>
<gene>
    <name evidence="1" type="ORF">NQ314_012054</name>
</gene>
<dbReference type="Proteomes" id="UP001162156">
    <property type="component" value="Unassembled WGS sequence"/>
</dbReference>
<dbReference type="EMBL" id="JANEYF010003357">
    <property type="protein sequence ID" value="KAJ8937060.1"/>
    <property type="molecule type" value="Genomic_DNA"/>
</dbReference>
<organism evidence="1 2">
    <name type="scientific">Rhamnusium bicolor</name>
    <dbReference type="NCBI Taxonomy" id="1586634"/>
    <lineage>
        <taxon>Eukaryota</taxon>
        <taxon>Metazoa</taxon>
        <taxon>Ecdysozoa</taxon>
        <taxon>Arthropoda</taxon>
        <taxon>Hexapoda</taxon>
        <taxon>Insecta</taxon>
        <taxon>Pterygota</taxon>
        <taxon>Neoptera</taxon>
        <taxon>Endopterygota</taxon>
        <taxon>Coleoptera</taxon>
        <taxon>Polyphaga</taxon>
        <taxon>Cucujiformia</taxon>
        <taxon>Chrysomeloidea</taxon>
        <taxon>Cerambycidae</taxon>
        <taxon>Lepturinae</taxon>
        <taxon>Rhagiini</taxon>
        <taxon>Rhamnusium</taxon>
    </lineage>
</organism>
<dbReference type="GO" id="GO:0061630">
    <property type="term" value="F:ubiquitin protein ligase activity"/>
    <property type="evidence" value="ECO:0007669"/>
    <property type="project" value="TreeGrafter"/>
</dbReference>
<evidence type="ECO:0000313" key="2">
    <source>
        <dbReference type="Proteomes" id="UP001162156"/>
    </source>
</evidence>
<accession>A0AAV8XEU6</accession>
<protein>
    <submittedName>
        <fullName evidence="1">Uncharacterized protein</fullName>
    </submittedName>
</protein>
<reference evidence="1" key="1">
    <citation type="journal article" date="2023" name="Insect Mol. Biol.">
        <title>Genome sequencing provides insights into the evolution of gene families encoding plant cell wall-degrading enzymes in longhorned beetles.</title>
        <authorList>
            <person name="Shin N.R."/>
            <person name="Okamura Y."/>
            <person name="Kirsch R."/>
            <person name="Pauchet Y."/>
        </authorList>
    </citation>
    <scope>NUCLEOTIDE SEQUENCE</scope>
    <source>
        <strain evidence="1">RBIC_L_NR</strain>
    </source>
</reference>
<sequence>MKLRTVEVETRLLGGWINCPLTECCDNVVRLELKGPDNSVRVRQIRVLGNINGESLQIGKQYSSAILQQKNCEAETLRVFRLITSQVFGKLLQGEDGQNLNNTDTGSLSASESLDPLEESNDLREHMVGILFSRSKLTHLQKQVILPR</sequence>
<keyword evidence="2" id="KW-1185">Reference proteome</keyword>
<comment type="caution">
    <text evidence="1">The sequence shown here is derived from an EMBL/GenBank/DDBJ whole genome shotgun (WGS) entry which is preliminary data.</text>
</comment>
<proteinExistence type="predicted"/>